<name>A0A162A1A2_DAUCS</name>
<dbReference type="Proteomes" id="UP000077755">
    <property type="component" value="Chromosome 5"/>
</dbReference>
<keyword evidence="3" id="KW-1185">Reference proteome</keyword>
<evidence type="ECO:0000313" key="1">
    <source>
        <dbReference type="EMBL" id="KZM94622.1"/>
    </source>
</evidence>
<accession>A0A162A1A2</accession>
<gene>
    <name evidence="1" type="ORF">DCAR_017865</name>
    <name evidence="2" type="ORF">DCAR_0520472</name>
</gene>
<reference evidence="1" key="1">
    <citation type="journal article" date="2016" name="Nat. Genet.">
        <title>A high-quality carrot genome assembly provides new insights into carotenoid accumulation and asterid genome evolution.</title>
        <authorList>
            <person name="Iorizzo M."/>
            <person name="Ellison S."/>
            <person name="Senalik D."/>
            <person name="Zeng P."/>
            <person name="Satapoomin P."/>
            <person name="Huang J."/>
            <person name="Bowman M."/>
            <person name="Iovene M."/>
            <person name="Sanseverino W."/>
            <person name="Cavagnaro P."/>
            <person name="Yildiz M."/>
            <person name="Macko-Podgorni A."/>
            <person name="Moranska E."/>
            <person name="Grzebelus E."/>
            <person name="Grzebelus D."/>
            <person name="Ashrafi H."/>
            <person name="Zheng Z."/>
            <person name="Cheng S."/>
            <person name="Spooner D."/>
            <person name="Van Deynze A."/>
            <person name="Simon P."/>
        </authorList>
    </citation>
    <scope>NUCLEOTIDE SEQUENCE [LARGE SCALE GENOMIC DNA]</scope>
    <source>
        <tissue evidence="1">Leaf</tissue>
    </source>
</reference>
<organism evidence="1">
    <name type="scientific">Daucus carota subsp. sativus</name>
    <name type="common">Carrot</name>
    <dbReference type="NCBI Taxonomy" id="79200"/>
    <lineage>
        <taxon>Eukaryota</taxon>
        <taxon>Viridiplantae</taxon>
        <taxon>Streptophyta</taxon>
        <taxon>Embryophyta</taxon>
        <taxon>Tracheophyta</taxon>
        <taxon>Spermatophyta</taxon>
        <taxon>Magnoliopsida</taxon>
        <taxon>eudicotyledons</taxon>
        <taxon>Gunneridae</taxon>
        <taxon>Pentapetalae</taxon>
        <taxon>asterids</taxon>
        <taxon>campanulids</taxon>
        <taxon>Apiales</taxon>
        <taxon>Apiaceae</taxon>
        <taxon>Apioideae</taxon>
        <taxon>Scandiceae</taxon>
        <taxon>Daucinae</taxon>
        <taxon>Daucus</taxon>
        <taxon>Daucus sect. Daucus</taxon>
    </lineage>
</organism>
<dbReference type="AlphaFoldDB" id="A0A162A1A2"/>
<evidence type="ECO:0008006" key="4">
    <source>
        <dbReference type="Google" id="ProtNLM"/>
    </source>
</evidence>
<sequence>MNPLLVTSVLVPQPTLPINVENLDVFGFGCMGFDFKIIRIVQSGETGVEVYRSLEGRWSQINVAWPVFSNNIVALMDVPLVPLKISTGVSTIRIGKKLYWLVKEHALDLVRGVISFDLDNESFEVVKTFSSQDVNEGSGLKLGLFKGHLVVAKDNERGGFDLCSLGSGKWKRCSGSYPLQPAYVLGPDHQIVGPFPHMETLILNSKRMPSVIAAILS</sequence>
<reference evidence="2" key="2">
    <citation type="submission" date="2022-03" db="EMBL/GenBank/DDBJ databases">
        <title>Draft title - Genomic analysis of global carrot germplasm unveils the trajectory of domestication and the origin of high carotenoid orange carrot.</title>
        <authorList>
            <person name="Iorizzo M."/>
            <person name="Ellison S."/>
            <person name="Senalik D."/>
            <person name="Macko-Podgorni A."/>
            <person name="Grzebelus D."/>
            <person name="Bostan H."/>
            <person name="Rolling W."/>
            <person name="Curaba J."/>
            <person name="Simon P."/>
        </authorList>
    </citation>
    <scope>NUCLEOTIDE SEQUENCE</scope>
    <source>
        <tissue evidence="2">Leaf</tissue>
    </source>
</reference>
<evidence type="ECO:0000313" key="2">
    <source>
        <dbReference type="EMBL" id="WOH01093.1"/>
    </source>
</evidence>
<dbReference type="EMBL" id="CP093347">
    <property type="protein sequence ID" value="WOH01093.1"/>
    <property type="molecule type" value="Genomic_DNA"/>
</dbReference>
<protein>
    <recommendedName>
        <fullName evidence="4">F-box associated domain-containing protein</fullName>
    </recommendedName>
</protein>
<evidence type="ECO:0000313" key="3">
    <source>
        <dbReference type="Proteomes" id="UP000077755"/>
    </source>
</evidence>
<dbReference type="EMBL" id="LNRQ01000005">
    <property type="protein sequence ID" value="KZM94622.1"/>
    <property type="molecule type" value="Genomic_DNA"/>
</dbReference>
<dbReference type="Gramene" id="KZM94622">
    <property type="protein sequence ID" value="KZM94622"/>
    <property type="gene ID" value="DCAR_017865"/>
</dbReference>
<proteinExistence type="predicted"/>